<protein>
    <submittedName>
        <fullName evidence="10">ABC transporter ATP-binding protein</fullName>
    </submittedName>
</protein>
<name>A0ABR7EWT6_9FIRM</name>
<dbReference type="GO" id="GO:0005524">
    <property type="term" value="F:ATP binding"/>
    <property type="evidence" value="ECO:0007669"/>
    <property type="project" value="UniProtKB-KW"/>
</dbReference>
<comment type="subcellular location">
    <subcellularLocation>
        <location evidence="1">Cell membrane</location>
        <topology evidence="1">Multi-pass membrane protein</topology>
    </subcellularLocation>
</comment>
<dbReference type="SUPFAM" id="SSF90123">
    <property type="entry name" value="ABC transporter transmembrane region"/>
    <property type="match status" value="1"/>
</dbReference>
<keyword evidence="3" id="KW-0547">Nucleotide-binding</keyword>
<dbReference type="InterPro" id="IPR003439">
    <property type="entry name" value="ABC_transporter-like_ATP-bd"/>
</dbReference>
<dbReference type="CDD" id="cd03254">
    <property type="entry name" value="ABCC_Glucan_exporter_like"/>
    <property type="match status" value="1"/>
</dbReference>
<evidence type="ECO:0000313" key="10">
    <source>
        <dbReference type="EMBL" id="MBC5665812.1"/>
    </source>
</evidence>
<feature type="transmembrane region" description="Helical" evidence="7">
    <location>
        <begin position="266"/>
        <end position="295"/>
    </location>
</feature>
<feature type="transmembrane region" description="Helical" evidence="7">
    <location>
        <begin position="69"/>
        <end position="90"/>
    </location>
</feature>
<reference evidence="10 11" key="1">
    <citation type="submission" date="2020-08" db="EMBL/GenBank/DDBJ databases">
        <title>Genome public.</title>
        <authorList>
            <person name="Liu C."/>
            <person name="Sun Q."/>
        </authorList>
    </citation>
    <scope>NUCLEOTIDE SEQUENCE [LARGE SCALE GENOMIC DNA]</scope>
    <source>
        <strain evidence="10 11">NSJ-36</strain>
    </source>
</reference>
<feature type="transmembrane region" description="Helical" evidence="7">
    <location>
        <begin position="170"/>
        <end position="190"/>
    </location>
</feature>
<dbReference type="Pfam" id="PF00664">
    <property type="entry name" value="ABC_membrane"/>
    <property type="match status" value="1"/>
</dbReference>
<dbReference type="InterPro" id="IPR027417">
    <property type="entry name" value="P-loop_NTPase"/>
</dbReference>
<keyword evidence="4 10" id="KW-0067">ATP-binding</keyword>
<dbReference type="CDD" id="cd18547">
    <property type="entry name" value="ABC_6TM_Tm288_like"/>
    <property type="match status" value="1"/>
</dbReference>
<keyword evidence="11" id="KW-1185">Reference proteome</keyword>
<dbReference type="InterPro" id="IPR039421">
    <property type="entry name" value="Type_1_exporter"/>
</dbReference>
<dbReference type="RefSeq" id="WP_186856019.1">
    <property type="nucleotide sequence ID" value="NZ_JACOOY010000015.1"/>
</dbReference>
<organism evidence="10 11">
    <name type="scientific">Dorea hominis</name>
    <dbReference type="NCBI Taxonomy" id="2763040"/>
    <lineage>
        <taxon>Bacteria</taxon>
        <taxon>Bacillati</taxon>
        <taxon>Bacillota</taxon>
        <taxon>Clostridia</taxon>
        <taxon>Lachnospirales</taxon>
        <taxon>Lachnospiraceae</taxon>
        <taxon>Dorea</taxon>
    </lineage>
</organism>
<evidence type="ECO:0000256" key="2">
    <source>
        <dbReference type="ARBA" id="ARBA00022692"/>
    </source>
</evidence>
<feature type="domain" description="ABC transmembrane type-1" evidence="9">
    <location>
        <begin position="31"/>
        <end position="315"/>
    </location>
</feature>
<dbReference type="EMBL" id="JACOOY010000015">
    <property type="protein sequence ID" value="MBC5665812.1"/>
    <property type="molecule type" value="Genomic_DNA"/>
</dbReference>
<accession>A0ABR7EWT6</accession>
<keyword evidence="5 7" id="KW-1133">Transmembrane helix</keyword>
<sequence length="586" mass="65945">MNPNKNSSNQKSLTTLWKVLRFIGRYRFLLILSILFACITVVMQLYVPILFGDAIDQIIAEHQVHFHKMIYFLGRITTLVILSSIITWFMNMINNQLTYRTVQDIRSKAIRQIQRLPLSYLDGHSTGDIVSRVIADTDILSDGLLLGFTQLFSGIVTIIVTLLFMLSKNIWITLLVIVLTPFSFFVAKFISSRSYEMFHKQSTTRGKQTALIEEMIGNQKIVHAFGYETTASTRFDEINQDLKEYSQKAVFYSSLTNPSTRFVNNIIYAGVALLGAFLVPYGMLTVGGLSVMLSYANQYMKPFNDISSVITELQNALACASHIFELLEAEPESADSASELTDIKGEVTIDNVSFSYDPSKELIRDFNLNVTPGMRIAIVGPTGCGKTTLINLLMRFYDVQSGSISIDEQNIQEISRHSLRHSFGMVLQDTWIKSGTVRENICIGKPDATDEEILEAAKRSHSLGFIRRLTDGLDTMLHEDSLSQGQRQLLCITRVMLCLPSMLILDEATSSIDTRTEVQIQEAFDRLMQGRTSFIVAHRLSTIRSADLILVMKDGKVIEQGTHDALMHAGGFYKDLYNSQFAKVTE</sequence>
<dbReference type="Gene3D" id="3.40.50.300">
    <property type="entry name" value="P-loop containing nucleotide triphosphate hydrolases"/>
    <property type="match status" value="1"/>
</dbReference>
<gene>
    <name evidence="10" type="ORF">H8S07_11165</name>
</gene>
<feature type="transmembrane region" description="Helical" evidence="7">
    <location>
        <begin position="144"/>
        <end position="164"/>
    </location>
</feature>
<feature type="domain" description="ABC transporter" evidence="8">
    <location>
        <begin position="347"/>
        <end position="579"/>
    </location>
</feature>
<keyword evidence="2 7" id="KW-0812">Transmembrane</keyword>
<dbReference type="InterPro" id="IPR011527">
    <property type="entry name" value="ABC1_TM_dom"/>
</dbReference>
<evidence type="ECO:0000256" key="3">
    <source>
        <dbReference type="ARBA" id="ARBA00022741"/>
    </source>
</evidence>
<comment type="caution">
    <text evidence="10">The sequence shown here is derived from an EMBL/GenBank/DDBJ whole genome shotgun (WGS) entry which is preliminary data.</text>
</comment>
<dbReference type="Proteomes" id="UP000647235">
    <property type="component" value="Unassembled WGS sequence"/>
</dbReference>
<evidence type="ECO:0000256" key="5">
    <source>
        <dbReference type="ARBA" id="ARBA00022989"/>
    </source>
</evidence>
<dbReference type="Gene3D" id="1.20.1560.10">
    <property type="entry name" value="ABC transporter type 1, transmembrane domain"/>
    <property type="match status" value="1"/>
</dbReference>
<dbReference type="PROSITE" id="PS50893">
    <property type="entry name" value="ABC_TRANSPORTER_2"/>
    <property type="match status" value="1"/>
</dbReference>
<evidence type="ECO:0000313" key="11">
    <source>
        <dbReference type="Proteomes" id="UP000647235"/>
    </source>
</evidence>
<feature type="transmembrane region" description="Helical" evidence="7">
    <location>
        <begin position="28"/>
        <end position="49"/>
    </location>
</feature>
<evidence type="ECO:0000259" key="9">
    <source>
        <dbReference type="PROSITE" id="PS50929"/>
    </source>
</evidence>
<evidence type="ECO:0000256" key="6">
    <source>
        <dbReference type="ARBA" id="ARBA00023136"/>
    </source>
</evidence>
<evidence type="ECO:0000256" key="7">
    <source>
        <dbReference type="SAM" id="Phobius"/>
    </source>
</evidence>
<dbReference type="PROSITE" id="PS50929">
    <property type="entry name" value="ABC_TM1F"/>
    <property type="match status" value="1"/>
</dbReference>
<evidence type="ECO:0000256" key="1">
    <source>
        <dbReference type="ARBA" id="ARBA00004651"/>
    </source>
</evidence>
<evidence type="ECO:0000259" key="8">
    <source>
        <dbReference type="PROSITE" id="PS50893"/>
    </source>
</evidence>
<dbReference type="InterPro" id="IPR036640">
    <property type="entry name" value="ABC1_TM_sf"/>
</dbReference>
<dbReference type="PANTHER" id="PTHR43394">
    <property type="entry name" value="ATP-DEPENDENT PERMEASE MDL1, MITOCHONDRIAL"/>
    <property type="match status" value="1"/>
</dbReference>
<proteinExistence type="predicted"/>
<keyword evidence="6 7" id="KW-0472">Membrane</keyword>
<dbReference type="Pfam" id="PF00005">
    <property type="entry name" value="ABC_tran"/>
    <property type="match status" value="1"/>
</dbReference>
<evidence type="ECO:0000256" key="4">
    <source>
        <dbReference type="ARBA" id="ARBA00022840"/>
    </source>
</evidence>
<dbReference type="SUPFAM" id="SSF52540">
    <property type="entry name" value="P-loop containing nucleoside triphosphate hydrolases"/>
    <property type="match status" value="1"/>
</dbReference>
<dbReference type="SMART" id="SM00382">
    <property type="entry name" value="AAA"/>
    <property type="match status" value="1"/>
</dbReference>
<dbReference type="PANTHER" id="PTHR43394:SF1">
    <property type="entry name" value="ATP-BINDING CASSETTE SUB-FAMILY B MEMBER 10, MITOCHONDRIAL"/>
    <property type="match status" value="1"/>
</dbReference>
<dbReference type="InterPro" id="IPR003593">
    <property type="entry name" value="AAA+_ATPase"/>
</dbReference>